<dbReference type="SMART" id="SM00298">
    <property type="entry name" value="CHROMO"/>
    <property type="match status" value="1"/>
</dbReference>
<keyword evidence="10" id="KW-0378">Hydrolase</keyword>
<dbReference type="SUPFAM" id="SSF54160">
    <property type="entry name" value="Chromo domain-like"/>
    <property type="match status" value="1"/>
</dbReference>
<dbReference type="Pfam" id="PF08284">
    <property type="entry name" value="RVP_2"/>
    <property type="match status" value="1"/>
</dbReference>
<dbReference type="GO" id="GO:0006397">
    <property type="term" value="P:mRNA processing"/>
    <property type="evidence" value="ECO:0007669"/>
    <property type="project" value="UniProtKB-KW"/>
</dbReference>
<evidence type="ECO:0000313" key="27">
    <source>
        <dbReference type="EMBL" id="QRW17774.1"/>
    </source>
</evidence>
<dbReference type="RefSeq" id="XP_043178011.1">
    <property type="nucleotide sequence ID" value="XM_043322515.1"/>
</dbReference>
<evidence type="ECO:0000256" key="19">
    <source>
        <dbReference type="ARBA" id="ARBA00023268"/>
    </source>
</evidence>
<dbReference type="Pfam" id="PF00385">
    <property type="entry name" value="Chromo"/>
    <property type="match status" value="1"/>
</dbReference>
<evidence type="ECO:0000256" key="22">
    <source>
        <dbReference type="SAM" id="MobiDB-lite"/>
    </source>
</evidence>
<dbReference type="InterPro" id="IPR041588">
    <property type="entry name" value="Integrase_H2C2"/>
</dbReference>
<keyword evidence="9" id="KW-0255">Endonuclease</keyword>
<dbReference type="GO" id="GO:0015074">
    <property type="term" value="P:DNA integration"/>
    <property type="evidence" value="ECO:0007669"/>
    <property type="project" value="UniProtKB-KW"/>
</dbReference>
<dbReference type="Pfam" id="PF17919">
    <property type="entry name" value="RT_RNaseH_2"/>
    <property type="match status" value="1"/>
</dbReference>
<feature type="compositionally biased region" description="Polar residues" evidence="22">
    <location>
        <begin position="362"/>
        <end position="379"/>
    </location>
</feature>
<evidence type="ECO:0000256" key="21">
    <source>
        <dbReference type="SAM" id="Coils"/>
    </source>
</evidence>
<keyword evidence="8" id="KW-0064">Aspartyl protease</keyword>
<feature type="compositionally biased region" description="Basic and acidic residues" evidence="22">
    <location>
        <begin position="92"/>
        <end position="105"/>
    </location>
</feature>
<evidence type="ECO:0000256" key="10">
    <source>
        <dbReference type="ARBA" id="ARBA00022801"/>
    </source>
</evidence>
<dbReference type="PROSITE" id="PS50158">
    <property type="entry name" value="ZF_CCHC"/>
    <property type="match status" value="1"/>
</dbReference>
<keyword evidence="21" id="KW-0175">Coiled coil</keyword>
<comment type="subcellular location">
    <subcellularLocation>
        <location evidence="1">Nucleus</location>
    </subcellularLocation>
</comment>
<dbReference type="Gene3D" id="2.40.70.10">
    <property type="entry name" value="Acid Proteases"/>
    <property type="match status" value="1"/>
</dbReference>
<dbReference type="GO" id="GO:0003964">
    <property type="term" value="F:RNA-directed DNA polymerase activity"/>
    <property type="evidence" value="ECO:0007669"/>
    <property type="project" value="UniProtKB-KW"/>
</dbReference>
<keyword evidence="20" id="KW-0863">Zinc-finger</keyword>
<dbReference type="InterPro" id="IPR043502">
    <property type="entry name" value="DNA/RNA_pol_sf"/>
</dbReference>
<keyword evidence="3" id="KW-0645">Protease</keyword>
<dbReference type="CDD" id="cd01647">
    <property type="entry name" value="RT_LTR"/>
    <property type="match status" value="1"/>
</dbReference>
<dbReference type="InterPro" id="IPR036397">
    <property type="entry name" value="RNaseH_sf"/>
</dbReference>
<evidence type="ECO:0000259" key="23">
    <source>
        <dbReference type="PROSITE" id="PS50013"/>
    </source>
</evidence>
<dbReference type="GO" id="GO:0004190">
    <property type="term" value="F:aspartic-type endopeptidase activity"/>
    <property type="evidence" value="ECO:0007669"/>
    <property type="project" value="UniProtKB-KW"/>
</dbReference>
<name>A0A8H8SU26_9AGAM</name>
<evidence type="ECO:0000256" key="11">
    <source>
        <dbReference type="ARBA" id="ARBA00022842"/>
    </source>
</evidence>
<dbReference type="PROSITE" id="PS50878">
    <property type="entry name" value="RT_POL"/>
    <property type="match status" value="1"/>
</dbReference>
<keyword evidence="6" id="KW-0540">Nuclease</keyword>
<evidence type="ECO:0000259" key="26">
    <source>
        <dbReference type="PROSITE" id="PS50994"/>
    </source>
</evidence>
<gene>
    <name evidence="27" type="ORF">RhiXN_02698</name>
</gene>
<dbReference type="GO" id="GO:0003887">
    <property type="term" value="F:DNA-directed DNA polymerase activity"/>
    <property type="evidence" value="ECO:0007669"/>
    <property type="project" value="UniProtKB-KW"/>
</dbReference>
<dbReference type="GO" id="GO:0005634">
    <property type="term" value="C:nucleus"/>
    <property type="evidence" value="ECO:0007669"/>
    <property type="project" value="UniProtKB-SubCell"/>
</dbReference>
<feature type="domain" description="Integrase catalytic" evidence="26">
    <location>
        <begin position="1186"/>
        <end position="1352"/>
    </location>
</feature>
<dbReference type="InterPro" id="IPR041577">
    <property type="entry name" value="RT_RNaseH_2"/>
</dbReference>
<evidence type="ECO:0000256" key="12">
    <source>
        <dbReference type="ARBA" id="ARBA00022884"/>
    </source>
</evidence>
<accession>A0A8H8SU26</accession>
<dbReference type="KEGG" id="rsx:RhiXN_02698"/>
<dbReference type="GeneID" id="67024978"/>
<dbReference type="GO" id="GO:0004519">
    <property type="term" value="F:endonuclease activity"/>
    <property type="evidence" value="ECO:0007669"/>
    <property type="project" value="UniProtKB-KW"/>
</dbReference>
<dbReference type="InterPro" id="IPR001584">
    <property type="entry name" value="Integrase_cat-core"/>
</dbReference>
<feature type="domain" description="Reverse transcriptase" evidence="25">
    <location>
        <begin position="642"/>
        <end position="821"/>
    </location>
</feature>
<keyword evidence="4" id="KW-0808">Transferase</keyword>
<evidence type="ECO:0000259" key="25">
    <source>
        <dbReference type="PROSITE" id="PS50878"/>
    </source>
</evidence>
<keyword evidence="13" id="KW-0229">DNA integration</keyword>
<dbReference type="EMBL" id="CP059660">
    <property type="protein sequence ID" value="QRW17774.1"/>
    <property type="molecule type" value="Genomic_DNA"/>
</dbReference>
<dbReference type="PROSITE" id="PS50994">
    <property type="entry name" value="INTEGRASE"/>
    <property type="match status" value="1"/>
</dbReference>
<dbReference type="Pfam" id="PF24626">
    <property type="entry name" value="SH3_Tf2-1"/>
    <property type="match status" value="1"/>
</dbReference>
<feature type="region of interest" description="Disordered" evidence="22">
    <location>
        <begin position="350"/>
        <end position="398"/>
    </location>
</feature>
<feature type="domain" description="CCHC-type" evidence="24">
    <location>
        <begin position="405"/>
        <end position="419"/>
    </location>
</feature>
<dbReference type="Gene3D" id="2.40.50.40">
    <property type="match status" value="1"/>
</dbReference>
<evidence type="ECO:0000256" key="3">
    <source>
        <dbReference type="ARBA" id="ARBA00022670"/>
    </source>
</evidence>
<dbReference type="GO" id="GO:0006508">
    <property type="term" value="P:proteolysis"/>
    <property type="evidence" value="ECO:0007669"/>
    <property type="project" value="UniProtKB-KW"/>
</dbReference>
<dbReference type="Pfam" id="PF00078">
    <property type="entry name" value="RVT_1"/>
    <property type="match status" value="1"/>
</dbReference>
<evidence type="ECO:0000256" key="20">
    <source>
        <dbReference type="PROSITE-ProRule" id="PRU00047"/>
    </source>
</evidence>
<dbReference type="InterPro" id="IPR056924">
    <property type="entry name" value="SH3_Tf2-1"/>
</dbReference>
<keyword evidence="18" id="KW-0539">Nucleus</keyword>
<dbReference type="Gene3D" id="3.30.420.10">
    <property type="entry name" value="Ribonuclease H-like superfamily/Ribonuclease H"/>
    <property type="match status" value="1"/>
</dbReference>
<dbReference type="PANTHER" id="PTHR37984">
    <property type="entry name" value="PROTEIN CBG26694"/>
    <property type="match status" value="1"/>
</dbReference>
<keyword evidence="20" id="KW-0862">Zinc</keyword>
<feature type="compositionally biased region" description="Polar residues" evidence="22">
    <location>
        <begin position="1"/>
        <end position="15"/>
    </location>
</feature>
<dbReference type="SUPFAM" id="SSF53098">
    <property type="entry name" value="Ribonuclease H-like"/>
    <property type="match status" value="1"/>
</dbReference>
<keyword evidence="19" id="KW-0511">Multifunctional enzyme</keyword>
<dbReference type="SUPFAM" id="SSF57756">
    <property type="entry name" value="Retrovirus zinc finger-like domains"/>
    <property type="match status" value="1"/>
</dbReference>
<keyword evidence="15" id="KW-0239">DNA-directed DNA polymerase</keyword>
<feature type="coiled-coil region" evidence="21">
    <location>
        <begin position="1064"/>
        <end position="1091"/>
    </location>
</feature>
<evidence type="ECO:0000313" key="28">
    <source>
        <dbReference type="Proteomes" id="UP000650533"/>
    </source>
</evidence>
<keyword evidence="12" id="KW-0694">RNA-binding</keyword>
<evidence type="ECO:0000256" key="2">
    <source>
        <dbReference type="ARBA" id="ARBA00022664"/>
    </source>
</evidence>
<evidence type="ECO:0000256" key="7">
    <source>
        <dbReference type="ARBA" id="ARBA00022723"/>
    </source>
</evidence>
<dbReference type="InterPro" id="IPR023780">
    <property type="entry name" value="Chromo_domain"/>
</dbReference>
<evidence type="ECO:0000256" key="8">
    <source>
        <dbReference type="ARBA" id="ARBA00022750"/>
    </source>
</evidence>
<evidence type="ECO:0000256" key="9">
    <source>
        <dbReference type="ARBA" id="ARBA00022759"/>
    </source>
</evidence>
<dbReference type="Gene3D" id="3.10.10.10">
    <property type="entry name" value="HIV Type 1 Reverse Transcriptase, subunit A, domain 1"/>
    <property type="match status" value="1"/>
</dbReference>
<dbReference type="InterPro" id="IPR001878">
    <property type="entry name" value="Znf_CCHC"/>
</dbReference>
<dbReference type="InterPro" id="IPR021109">
    <property type="entry name" value="Peptidase_aspartic_dom_sf"/>
</dbReference>
<evidence type="ECO:0000256" key="18">
    <source>
        <dbReference type="ARBA" id="ARBA00023242"/>
    </source>
</evidence>
<evidence type="ECO:0000256" key="4">
    <source>
        <dbReference type="ARBA" id="ARBA00022679"/>
    </source>
</evidence>
<dbReference type="FunFam" id="3.30.70.270:FF:000063">
    <property type="entry name" value="Zinc knuckle domaincontaining protein"/>
    <property type="match status" value="1"/>
</dbReference>
<dbReference type="GO" id="GO:0006338">
    <property type="term" value="P:chromatin remodeling"/>
    <property type="evidence" value="ECO:0007669"/>
    <property type="project" value="UniProtKB-ARBA"/>
</dbReference>
<keyword evidence="5" id="KW-0548">Nucleotidyltransferase</keyword>
<dbReference type="GO" id="GO:0006310">
    <property type="term" value="P:DNA recombination"/>
    <property type="evidence" value="ECO:0007669"/>
    <property type="project" value="UniProtKB-KW"/>
</dbReference>
<dbReference type="InterPro" id="IPR036875">
    <property type="entry name" value="Znf_CCHC_sf"/>
</dbReference>
<evidence type="ECO:0000256" key="14">
    <source>
        <dbReference type="ARBA" id="ARBA00022918"/>
    </source>
</evidence>
<keyword evidence="17" id="KW-0233">DNA recombination</keyword>
<keyword evidence="16" id="KW-0238">DNA-binding</keyword>
<evidence type="ECO:0000256" key="15">
    <source>
        <dbReference type="ARBA" id="ARBA00022932"/>
    </source>
</evidence>
<dbReference type="CDD" id="cd09274">
    <property type="entry name" value="RNase_HI_RT_Ty3"/>
    <property type="match status" value="1"/>
</dbReference>
<evidence type="ECO:0000256" key="13">
    <source>
        <dbReference type="ARBA" id="ARBA00022908"/>
    </source>
</evidence>
<feature type="region of interest" description="Disordered" evidence="22">
    <location>
        <begin position="1"/>
        <end position="34"/>
    </location>
</feature>
<dbReference type="SUPFAM" id="SSF50630">
    <property type="entry name" value="Acid proteases"/>
    <property type="match status" value="1"/>
</dbReference>
<dbReference type="CDD" id="cd00303">
    <property type="entry name" value="retropepsin_like"/>
    <property type="match status" value="1"/>
</dbReference>
<dbReference type="InterPro" id="IPR043128">
    <property type="entry name" value="Rev_trsase/Diguanyl_cyclase"/>
</dbReference>
<protein>
    <submittedName>
        <fullName evidence="27">Retrotransposable element Tf2 protein</fullName>
    </submittedName>
</protein>
<dbReference type="PROSITE" id="PS50013">
    <property type="entry name" value="CHROMO_2"/>
    <property type="match status" value="1"/>
</dbReference>
<feature type="coiled-coil region" evidence="21">
    <location>
        <begin position="44"/>
        <end position="81"/>
    </location>
</feature>
<evidence type="ECO:0000256" key="17">
    <source>
        <dbReference type="ARBA" id="ARBA00023172"/>
    </source>
</evidence>
<dbReference type="InterPro" id="IPR000477">
    <property type="entry name" value="RT_dom"/>
</dbReference>
<keyword evidence="11" id="KW-0460">Magnesium</keyword>
<dbReference type="InterPro" id="IPR023779">
    <property type="entry name" value="Chromodomain_CS"/>
</dbReference>
<dbReference type="GO" id="GO:0003677">
    <property type="term" value="F:DNA binding"/>
    <property type="evidence" value="ECO:0007669"/>
    <property type="project" value="UniProtKB-KW"/>
</dbReference>
<dbReference type="GO" id="GO:0003723">
    <property type="term" value="F:RNA binding"/>
    <property type="evidence" value="ECO:0007669"/>
    <property type="project" value="UniProtKB-KW"/>
</dbReference>
<feature type="domain" description="Chromo" evidence="23">
    <location>
        <begin position="1489"/>
        <end position="1539"/>
    </location>
</feature>
<proteinExistence type="predicted"/>
<reference evidence="27" key="1">
    <citation type="submission" date="2020-05" db="EMBL/GenBank/DDBJ databases">
        <title>Evolutionary and genomic comparisons of hybrid uninucleate and nonhybrid Rhizoctonia fungi.</title>
        <authorList>
            <person name="Li C."/>
            <person name="Chen X."/>
        </authorList>
    </citation>
    <scope>NUCLEOTIDE SEQUENCE</scope>
    <source>
        <strain evidence="27">AG-1 IA</strain>
    </source>
</reference>
<evidence type="ECO:0000256" key="6">
    <source>
        <dbReference type="ARBA" id="ARBA00022722"/>
    </source>
</evidence>
<evidence type="ECO:0000256" key="16">
    <source>
        <dbReference type="ARBA" id="ARBA00023125"/>
    </source>
</evidence>
<dbReference type="GO" id="GO:0008270">
    <property type="term" value="F:zinc ion binding"/>
    <property type="evidence" value="ECO:0007669"/>
    <property type="project" value="UniProtKB-KW"/>
</dbReference>
<dbReference type="PROSITE" id="PS00598">
    <property type="entry name" value="CHROMO_1"/>
    <property type="match status" value="1"/>
</dbReference>
<dbReference type="Proteomes" id="UP000650533">
    <property type="component" value="Chromosome 3"/>
</dbReference>
<dbReference type="SUPFAM" id="SSF56672">
    <property type="entry name" value="DNA/RNA polymerases"/>
    <property type="match status" value="1"/>
</dbReference>
<keyword evidence="2" id="KW-0507">mRNA processing</keyword>
<keyword evidence="14" id="KW-0695">RNA-directed DNA polymerase</keyword>
<evidence type="ECO:0000256" key="1">
    <source>
        <dbReference type="ARBA" id="ARBA00004123"/>
    </source>
</evidence>
<keyword evidence="7" id="KW-0479">Metal-binding</keyword>
<sequence>MATRSRSTARPQSPLDQGELGPTLQATADEPRSLEPEVYGEISLSRAISLLLGLQNQVIRLERELEEAKEANKEARDWMGTVDQALTRIEARGEAPQTPEDRKPPAVEATPRPLSKTNPFPAPSAPLIAWANPTRAPPAFAQPTPVRAPLRVHTPPVPAPIRPQTPLQPAAPIATYQTPVKVDHPDAYTGKIGNKARQWLTRMLAWVRLNQRMFPTDQETLSFLLMNMKDVAGAWAHPHLDQLGSHRALIQTVNEFRTEFLAAFGNPDATQAAERQITHLTQTGSCAEYITKFRTIAMDLDWNDAALRGQFARGLHWEVSRLIATQERRPTTLLELQNAALVIDNALQEERASHPPKGNKPGASTTTPNRGASTGQQATRPGRLSSDPNFVPEEERNRRRAEGLCIKCGKAGHKFAECRTGWKATPKEEGVKKEAAKIGEENAPLFTIPIQPEKKAETIEVLIDSGATSSFLHPRTAKALRLPLIDLPHPRTVTMLDGSSPQAGKIWKKANLTFSFDGKKMTETFLICNTGSHAAILGLKWLDAHNPEIDWNQRTLSLPHAPPEHVAIAEEEEADKNPLEGVPPKYHQYAKVFGEEEFNKLPPHRHYDIGIELTKEGPLNSPLYSMTDAESATLKDWLRDELKAGKIRPSKSSISSPVMFVPKKDGSRRLVVDYRCLNNRTKKNVYPLPRPDDLMAQLRGAKVFTKLDLRWGYNNVRVKEGDEWKTAFRTKYGLYESLVMTFGLTNAPAAFQHFMNKLFKDLLDVCVIIYLDDILIYSKDDATHTQHVHEVLRRLMENQLFCKASKCTFHVTSVEYLGIIVSDKGFSLDKLKIQAVQEWPVPTKVKEVQSFLGFANFLRRFVANFSHIARPLHNLVKKDTPWKWETKEQEAFQGLKDAITNAPVLRHADPSKPYFLETNASGAALGAILSQRQEDGRLHPLGFLSESFKGAEQNYDTHDKELLAIICSFEYWRIFLEGTAHPVTVFTNHRNLEYWKESRTFNRRHARWHLLLAGYNFQIVYRPGKQSGKPDALSRRADHADIPPAAQTMLPEPVFANVALVIPEKELQRQIEAALDQDESLEEILQFLQNESKAPPSIKRAFKDYQMEAGLLFYQGRIVVPDVGTLRTDLLCIFHDSPLAGHPGRQRTLELVSRNYYWPGIRADTYWHVDSCKTCQRIWKPKYATIPPQPLELPSRPWQHVSYNMIVDLPKDGSNDSILVIVDSFTKYVILVECSKKLKAPELADLFLRHVWKRYGMPEKTVLDRGRVFNNRFLKALYQRLGIDPHFSSAYHPQSDGQTERVNPTVEHFLRAYSGINQKDWVKWLPMAEFAYNNAVHSATGKSPFRALYGWEPSLTPSNLPTDVPEADKLATQMEAQWREIESALRQSKSRMTAGETGEPLGFEVGEEVWLDAKNVKLKTLSPKLTEQRLGPFKVTEKISDRAYRLELPPSMRIHDVFYVGLLSKVKRDKKRNFENRPPPVTVDGEEEYKVEGITDMEERNGKWFFRVKWKGYGSEENTWEPRENLKNAEKILEKFEKEMKKKALGAAKALRGGSVVDTSDTREFIPIFSNLNEDKRRTFSIT</sequence>
<feature type="region of interest" description="Disordered" evidence="22">
    <location>
        <begin position="92"/>
        <end position="118"/>
    </location>
</feature>
<dbReference type="Pfam" id="PF17921">
    <property type="entry name" value="Integrase_H2C2"/>
    <property type="match status" value="1"/>
</dbReference>
<dbReference type="PANTHER" id="PTHR37984:SF5">
    <property type="entry name" value="PROTEIN NYNRIN-LIKE"/>
    <property type="match status" value="1"/>
</dbReference>
<organism evidence="27 28">
    <name type="scientific">Rhizoctonia solani</name>
    <dbReference type="NCBI Taxonomy" id="456999"/>
    <lineage>
        <taxon>Eukaryota</taxon>
        <taxon>Fungi</taxon>
        <taxon>Dikarya</taxon>
        <taxon>Basidiomycota</taxon>
        <taxon>Agaricomycotina</taxon>
        <taxon>Agaricomycetes</taxon>
        <taxon>Cantharellales</taxon>
        <taxon>Ceratobasidiaceae</taxon>
        <taxon>Rhizoctonia</taxon>
    </lineage>
</organism>
<dbReference type="InterPro" id="IPR016197">
    <property type="entry name" value="Chromo-like_dom_sf"/>
</dbReference>
<dbReference type="Gene3D" id="1.10.340.70">
    <property type="match status" value="1"/>
</dbReference>
<evidence type="ECO:0000259" key="24">
    <source>
        <dbReference type="PROSITE" id="PS50158"/>
    </source>
</evidence>
<dbReference type="InterPro" id="IPR005162">
    <property type="entry name" value="Retrotrans_gag_dom"/>
</dbReference>
<dbReference type="InterPro" id="IPR012337">
    <property type="entry name" value="RNaseH-like_sf"/>
</dbReference>
<dbReference type="InterPro" id="IPR000953">
    <property type="entry name" value="Chromo/chromo_shadow_dom"/>
</dbReference>
<dbReference type="Gene3D" id="3.30.70.270">
    <property type="match status" value="2"/>
</dbReference>
<dbReference type="Pfam" id="PF03732">
    <property type="entry name" value="Retrotrans_gag"/>
    <property type="match status" value="1"/>
</dbReference>
<evidence type="ECO:0000256" key="5">
    <source>
        <dbReference type="ARBA" id="ARBA00022695"/>
    </source>
</evidence>
<dbReference type="InterPro" id="IPR050951">
    <property type="entry name" value="Retrovirus_Pol_polyprotein"/>
</dbReference>